<evidence type="ECO:0008006" key="5">
    <source>
        <dbReference type="Google" id="ProtNLM"/>
    </source>
</evidence>
<dbReference type="EMBL" id="QGHV01000141">
    <property type="protein sequence ID" value="PWT36233.1"/>
    <property type="molecule type" value="Genomic_DNA"/>
</dbReference>
<name>A0ABD6Y3G4_LIMRT</name>
<gene>
    <name evidence="3" type="ORF">DKZ35_11555</name>
</gene>
<comment type="caution">
    <text evidence="3">The sequence shown here is derived from an EMBL/GenBank/DDBJ whole genome shotgun (WGS) entry which is preliminary data.</text>
</comment>
<evidence type="ECO:0000313" key="3">
    <source>
        <dbReference type="EMBL" id="PWT36233.1"/>
    </source>
</evidence>
<feature type="transmembrane region" description="Helical" evidence="2">
    <location>
        <begin position="6"/>
        <end position="25"/>
    </location>
</feature>
<dbReference type="AlphaFoldDB" id="A0ABD6Y3G4"/>
<protein>
    <recommendedName>
        <fullName evidence="5">DUF4352 domain-containing protein</fullName>
    </recommendedName>
</protein>
<proteinExistence type="predicted"/>
<sequence>MEIIISIISILISALSVTIAILSFASNKAELIIFKSKDEEDALPVISGELKAVYTDSKKKEHTINSIEGLLFHIQVFNPSPKDIAYFHMGFTLNDRPAEMWTKKSFAWATDDPKILYYDLLHGPSEINIPEERQGVFKAHSFTPLYLYMPIDLSPIPPKASFQFRYAVRRFPYVGKAHRYSEFIEEFSLKGFSEILQSKNKVMQQLTESKPQQANPSQTPPYSKKHRRHRK</sequence>
<dbReference type="Proteomes" id="UP000245735">
    <property type="component" value="Unassembled WGS sequence"/>
</dbReference>
<reference evidence="4" key="1">
    <citation type="journal article" date="2018" name="Front. Microbiol.">
        <title>Comparative Genomics of the Herbivore Gut Symbiont Lactobacillus reuteri Reveals Genetic Diversity and Lifestyle Adaptation.</title>
        <authorList>
            <person name="Zhao J."/>
        </authorList>
    </citation>
    <scope>NUCLEOTIDE SEQUENCE [LARGE SCALE GENOMIC DNA]</scope>
    <source>
        <strain evidence="4">LR9</strain>
    </source>
</reference>
<accession>A0ABD6Y3G4</accession>
<evidence type="ECO:0000256" key="1">
    <source>
        <dbReference type="SAM" id="MobiDB-lite"/>
    </source>
</evidence>
<dbReference type="RefSeq" id="WP_109913990.1">
    <property type="nucleotide sequence ID" value="NZ_QGHO01000163.1"/>
</dbReference>
<feature type="region of interest" description="Disordered" evidence="1">
    <location>
        <begin position="203"/>
        <end position="231"/>
    </location>
</feature>
<keyword evidence="2" id="KW-1133">Transmembrane helix</keyword>
<keyword evidence="2" id="KW-0812">Transmembrane</keyword>
<keyword evidence="2" id="KW-0472">Membrane</keyword>
<organism evidence="3 4">
    <name type="scientific">Limosilactobacillus reuteri</name>
    <name type="common">Lactobacillus reuteri</name>
    <dbReference type="NCBI Taxonomy" id="1598"/>
    <lineage>
        <taxon>Bacteria</taxon>
        <taxon>Bacillati</taxon>
        <taxon>Bacillota</taxon>
        <taxon>Bacilli</taxon>
        <taxon>Lactobacillales</taxon>
        <taxon>Lactobacillaceae</taxon>
        <taxon>Limosilactobacillus</taxon>
    </lineage>
</organism>
<feature type="compositionally biased region" description="Polar residues" evidence="1">
    <location>
        <begin position="203"/>
        <end position="221"/>
    </location>
</feature>
<evidence type="ECO:0000256" key="2">
    <source>
        <dbReference type="SAM" id="Phobius"/>
    </source>
</evidence>
<evidence type="ECO:0000313" key="4">
    <source>
        <dbReference type="Proteomes" id="UP000245735"/>
    </source>
</evidence>